<name>A0A0C5G6M2_9ACTN</name>
<feature type="compositionally biased region" description="Basic and acidic residues" evidence="1">
    <location>
        <begin position="59"/>
        <end position="73"/>
    </location>
</feature>
<keyword evidence="4" id="KW-1185">Reference proteome</keyword>
<feature type="compositionally biased region" description="Basic residues" evidence="1">
    <location>
        <begin position="49"/>
        <end position="58"/>
    </location>
</feature>
<evidence type="ECO:0000313" key="4">
    <source>
        <dbReference type="Proteomes" id="UP000032234"/>
    </source>
</evidence>
<accession>A0A0C5G6M2</accession>
<protein>
    <submittedName>
        <fullName evidence="3">Uncharacterized protein</fullName>
    </submittedName>
</protein>
<keyword evidence="2" id="KW-0472">Membrane</keyword>
<evidence type="ECO:0000256" key="1">
    <source>
        <dbReference type="SAM" id="MobiDB-lite"/>
    </source>
</evidence>
<reference evidence="3 4" key="1">
    <citation type="submission" date="2015-02" db="EMBL/GenBank/DDBJ databases">
        <title>Genome sequence of thermotolerant Streptomyces cyaneogriseus subsp. Noncyanogenus NMWT1, the producer of nematocidal antibiotics nemadectin.</title>
        <authorList>
            <person name="Wang H."/>
            <person name="Li C."/>
            <person name="Xiang W."/>
            <person name="Wang X."/>
        </authorList>
    </citation>
    <scope>NUCLEOTIDE SEQUENCE [LARGE SCALE GENOMIC DNA]</scope>
    <source>
        <strain evidence="3 4">NMWT 1</strain>
    </source>
</reference>
<evidence type="ECO:0000313" key="3">
    <source>
        <dbReference type="EMBL" id="AJP03904.1"/>
    </source>
</evidence>
<dbReference type="KEGG" id="scw:TU94_22970"/>
<sequence length="115" mass="12338">MDVLGAQHLRHRDTPLTADRAARGGPKKRRSRGVSIGSASARLPSRGSARTHRGAHPARARDRLRPDAGTDTRSWKGRWRWRVIGPGRRGFPTGAGSVVVVVLIVCGAAFGSVGR</sequence>
<feature type="transmembrane region" description="Helical" evidence="2">
    <location>
        <begin position="90"/>
        <end position="110"/>
    </location>
</feature>
<keyword evidence="2" id="KW-1133">Transmembrane helix</keyword>
<proteinExistence type="predicted"/>
<dbReference type="Proteomes" id="UP000032234">
    <property type="component" value="Chromosome"/>
</dbReference>
<dbReference type="EMBL" id="CP010849">
    <property type="protein sequence ID" value="AJP03904.1"/>
    <property type="molecule type" value="Genomic_DNA"/>
</dbReference>
<feature type="region of interest" description="Disordered" evidence="1">
    <location>
        <begin position="1"/>
        <end position="73"/>
    </location>
</feature>
<dbReference type="AlphaFoldDB" id="A0A0C5G6M2"/>
<dbReference type="HOGENOM" id="CLU_2107569_0_0_11"/>
<gene>
    <name evidence="3" type="ORF">TU94_22970</name>
</gene>
<evidence type="ECO:0000256" key="2">
    <source>
        <dbReference type="SAM" id="Phobius"/>
    </source>
</evidence>
<organism evidence="3 4">
    <name type="scientific">Streptomyces cyaneogriseus subsp. noncyanogenus</name>
    <dbReference type="NCBI Taxonomy" id="477245"/>
    <lineage>
        <taxon>Bacteria</taxon>
        <taxon>Bacillati</taxon>
        <taxon>Actinomycetota</taxon>
        <taxon>Actinomycetes</taxon>
        <taxon>Kitasatosporales</taxon>
        <taxon>Streptomycetaceae</taxon>
        <taxon>Streptomyces</taxon>
    </lineage>
</organism>
<keyword evidence="2" id="KW-0812">Transmembrane</keyword>